<sequence length="162" mass="17376">MKRLSSILDRNALLALPLVLAPAMTLQAQGLQTEGAVDAIVGGDIRTDEASVQANAARVLAALDLTVDNADDVRRRFKIDSVDIVFLPEIKERNKQIGAKVAENEPQIVELQKAIEGSAIFYHAINSQRVLPRDIVAMEFDASKDNATIFVAAAQPAAATGN</sequence>
<accession>A0A8J6TYB1</accession>
<dbReference type="AlphaFoldDB" id="A0A8J6TYB1"/>
<evidence type="ECO:0000313" key="3">
    <source>
        <dbReference type="Proteomes" id="UP000643405"/>
    </source>
</evidence>
<dbReference type="Proteomes" id="UP000643405">
    <property type="component" value="Unassembled WGS sequence"/>
</dbReference>
<dbReference type="EMBL" id="JACVVX010000002">
    <property type="protein sequence ID" value="MBD0414399.1"/>
    <property type="molecule type" value="Genomic_DNA"/>
</dbReference>
<name>A0A8J6TYB1_9HYPH</name>
<dbReference type="RefSeq" id="WP_188163850.1">
    <property type="nucleotide sequence ID" value="NZ_JACVVX010000002.1"/>
</dbReference>
<protein>
    <recommendedName>
        <fullName evidence="4">DUF541 domain-containing protein</fullName>
    </recommendedName>
</protein>
<keyword evidence="3" id="KW-1185">Reference proteome</keyword>
<reference evidence="2" key="1">
    <citation type="submission" date="2020-09" db="EMBL/GenBank/DDBJ databases">
        <title>Genome seq and assembly of Tianweitania sp.</title>
        <authorList>
            <person name="Chhetri G."/>
        </authorList>
    </citation>
    <scope>NUCLEOTIDE SEQUENCE</scope>
    <source>
        <strain evidence="2">Rool2</strain>
    </source>
</reference>
<gene>
    <name evidence="2" type="ORF">ICI42_07020</name>
</gene>
<evidence type="ECO:0000256" key="1">
    <source>
        <dbReference type="SAM" id="SignalP"/>
    </source>
</evidence>
<proteinExistence type="predicted"/>
<feature type="signal peptide" evidence="1">
    <location>
        <begin position="1"/>
        <end position="28"/>
    </location>
</feature>
<evidence type="ECO:0000313" key="2">
    <source>
        <dbReference type="EMBL" id="MBD0414399.1"/>
    </source>
</evidence>
<feature type="chain" id="PRO_5035212472" description="DUF541 domain-containing protein" evidence="1">
    <location>
        <begin position="29"/>
        <end position="162"/>
    </location>
</feature>
<evidence type="ECO:0008006" key="4">
    <source>
        <dbReference type="Google" id="ProtNLM"/>
    </source>
</evidence>
<keyword evidence="1" id="KW-0732">Signal</keyword>
<organism evidence="2 3">
    <name type="scientific">Oryzicola mucosus</name>
    <dbReference type="NCBI Taxonomy" id="2767425"/>
    <lineage>
        <taxon>Bacteria</taxon>
        <taxon>Pseudomonadati</taxon>
        <taxon>Pseudomonadota</taxon>
        <taxon>Alphaproteobacteria</taxon>
        <taxon>Hyphomicrobiales</taxon>
        <taxon>Phyllobacteriaceae</taxon>
        <taxon>Oryzicola</taxon>
    </lineage>
</organism>
<comment type="caution">
    <text evidence="2">The sequence shown here is derived from an EMBL/GenBank/DDBJ whole genome shotgun (WGS) entry which is preliminary data.</text>
</comment>